<keyword evidence="7" id="KW-1133">Transmembrane helix</keyword>
<evidence type="ECO:0000256" key="5">
    <source>
        <dbReference type="ARBA" id="ARBA00022692"/>
    </source>
</evidence>
<proteinExistence type="inferred from homology"/>
<comment type="subcellular location">
    <subcellularLocation>
        <location evidence="1 11">Golgi apparatus membrane</location>
        <topology evidence="1 11">Single-pass type II membrane protein</topology>
    </subcellularLocation>
</comment>
<feature type="non-terminal residue" evidence="12">
    <location>
        <position position="310"/>
    </location>
</feature>
<evidence type="ECO:0000256" key="8">
    <source>
        <dbReference type="ARBA" id="ARBA00023034"/>
    </source>
</evidence>
<evidence type="ECO:0000256" key="10">
    <source>
        <dbReference type="ARBA" id="ARBA00023180"/>
    </source>
</evidence>
<keyword evidence="8 11" id="KW-0333">Golgi apparatus</keyword>
<dbReference type="Proteomes" id="UP000054359">
    <property type="component" value="Unassembled WGS sequence"/>
</dbReference>
<evidence type="ECO:0000256" key="2">
    <source>
        <dbReference type="ARBA" id="ARBA00008661"/>
    </source>
</evidence>
<evidence type="ECO:0000256" key="11">
    <source>
        <dbReference type="RuleBase" id="RU363063"/>
    </source>
</evidence>
<protein>
    <recommendedName>
        <fullName evidence="11">Hexosyltransferase</fullName>
        <ecNumber evidence="11">2.4.1.-</ecNumber>
    </recommendedName>
</protein>
<accession>A0A087TH59</accession>
<dbReference type="Pfam" id="PF01762">
    <property type="entry name" value="Galactosyl_T"/>
    <property type="match status" value="1"/>
</dbReference>
<keyword evidence="3 11" id="KW-0328">Glycosyltransferase</keyword>
<keyword evidence="4 12" id="KW-0808">Transferase</keyword>
<dbReference type="InterPro" id="IPR002659">
    <property type="entry name" value="Glyco_trans_31"/>
</dbReference>
<evidence type="ECO:0000256" key="1">
    <source>
        <dbReference type="ARBA" id="ARBA00004323"/>
    </source>
</evidence>
<evidence type="ECO:0000256" key="7">
    <source>
        <dbReference type="ARBA" id="ARBA00022989"/>
    </source>
</evidence>
<evidence type="ECO:0000256" key="9">
    <source>
        <dbReference type="ARBA" id="ARBA00023136"/>
    </source>
</evidence>
<dbReference type="AlphaFoldDB" id="A0A087TH59"/>
<evidence type="ECO:0000313" key="13">
    <source>
        <dbReference type="Proteomes" id="UP000054359"/>
    </source>
</evidence>
<organism evidence="12 13">
    <name type="scientific">Stegodyphus mimosarum</name>
    <name type="common">African social velvet spider</name>
    <dbReference type="NCBI Taxonomy" id="407821"/>
    <lineage>
        <taxon>Eukaryota</taxon>
        <taxon>Metazoa</taxon>
        <taxon>Ecdysozoa</taxon>
        <taxon>Arthropoda</taxon>
        <taxon>Chelicerata</taxon>
        <taxon>Arachnida</taxon>
        <taxon>Araneae</taxon>
        <taxon>Araneomorphae</taxon>
        <taxon>Entelegynae</taxon>
        <taxon>Eresoidea</taxon>
        <taxon>Eresidae</taxon>
        <taxon>Stegodyphus</taxon>
    </lineage>
</organism>
<dbReference type="Gene3D" id="3.90.550.50">
    <property type="match status" value="1"/>
</dbReference>
<dbReference type="GO" id="GO:0000139">
    <property type="term" value="C:Golgi membrane"/>
    <property type="evidence" value="ECO:0007669"/>
    <property type="project" value="UniProtKB-SubCell"/>
</dbReference>
<dbReference type="EC" id="2.4.1.-" evidence="11"/>
<evidence type="ECO:0000256" key="4">
    <source>
        <dbReference type="ARBA" id="ARBA00022679"/>
    </source>
</evidence>
<dbReference type="GO" id="GO:0006493">
    <property type="term" value="P:protein O-linked glycosylation"/>
    <property type="evidence" value="ECO:0007669"/>
    <property type="project" value="TreeGrafter"/>
</dbReference>
<sequence>MTSNSLLDFRNFEYIINNDICKGNVHILILVHTAPNHFHHRNVIRSTWGNLEPEFPVIKIVFLLAATEEFQANIERENYSYRDIVQGNFLDSYRNLTYKHVMGLSWASENCAHAKYLLKMDDDIFMDVYQLLDYIYAKFKYFDLENNIACYFQKHMPVVRDPVSKWYVSKAEFSSDTFDDYCSGWAYLTTPHAAKSLIYSARKLPYFWVDDVHLTGSAAKGAGIGKISLNYLYALETDGLIEWVSNSNGLKWDKVFAPTWGDLILTRKAHEKAKQCYISKCKCCYARKTTLRPTTVSTTAKGVAILLHAL</sequence>
<dbReference type="OMA" id="ECEYFAG"/>
<comment type="similarity">
    <text evidence="2 11">Belongs to the glycosyltransferase 31 family.</text>
</comment>
<keyword evidence="13" id="KW-1185">Reference proteome</keyword>
<dbReference type="OrthoDB" id="115198at2759"/>
<evidence type="ECO:0000256" key="3">
    <source>
        <dbReference type="ARBA" id="ARBA00022676"/>
    </source>
</evidence>
<evidence type="ECO:0000256" key="6">
    <source>
        <dbReference type="ARBA" id="ARBA00022968"/>
    </source>
</evidence>
<dbReference type="PANTHER" id="PTHR11214:SF3">
    <property type="entry name" value="BETA-1,3-GALACTOSYLTRANSFERASE 6"/>
    <property type="match status" value="1"/>
</dbReference>
<gene>
    <name evidence="12" type="ORF">X975_08384</name>
</gene>
<keyword evidence="5" id="KW-0812">Transmembrane</keyword>
<keyword evidence="9" id="KW-0472">Membrane</keyword>
<dbReference type="PANTHER" id="PTHR11214">
    <property type="entry name" value="BETA-1,3-N-ACETYLGLUCOSAMINYLTRANSFERASE"/>
    <property type="match status" value="1"/>
</dbReference>
<name>A0A087TH59_STEMI</name>
<evidence type="ECO:0000313" key="12">
    <source>
        <dbReference type="EMBL" id="KFM64448.1"/>
    </source>
</evidence>
<dbReference type="EMBL" id="KK115213">
    <property type="protein sequence ID" value="KFM64448.1"/>
    <property type="molecule type" value="Genomic_DNA"/>
</dbReference>
<keyword evidence="6" id="KW-0735">Signal-anchor</keyword>
<dbReference type="GO" id="GO:0016758">
    <property type="term" value="F:hexosyltransferase activity"/>
    <property type="evidence" value="ECO:0007669"/>
    <property type="project" value="InterPro"/>
</dbReference>
<dbReference type="FunFam" id="3.90.550.50:FF:000001">
    <property type="entry name" value="Hexosyltransferase"/>
    <property type="match status" value="1"/>
</dbReference>
<dbReference type="STRING" id="407821.A0A087TH59"/>
<reference evidence="12 13" key="1">
    <citation type="submission" date="2013-11" db="EMBL/GenBank/DDBJ databases">
        <title>Genome sequencing of Stegodyphus mimosarum.</title>
        <authorList>
            <person name="Bechsgaard J."/>
        </authorList>
    </citation>
    <scope>NUCLEOTIDE SEQUENCE [LARGE SCALE GENOMIC DNA]</scope>
</reference>
<keyword evidence="10" id="KW-0325">Glycoprotein</keyword>